<dbReference type="SUPFAM" id="SSF52833">
    <property type="entry name" value="Thioredoxin-like"/>
    <property type="match status" value="1"/>
</dbReference>
<evidence type="ECO:0000256" key="1">
    <source>
        <dbReference type="ARBA" id="ARBA00005791"/>
    </source>
</evidence>
<dbReference type="Proteomes" id="UP000663281">
    <property type="component" value="Chromosome"/>
</dbReference>
<keyword evidence="2" id="KW-0732">Signal</keyword>
<comment type="similarity">
    <text evidence="1">Belongs to the thioredoxin family. DsbA subfamily.</text>
</comment>
<dbReference type="InterPro" id="IPR023205">
    <property type="entry name" value="DsbA/DsbL"/>
</dbReference>
<proteinExistence type="inferred from homology"/>
<dbReference type="InterPro" id="IPR036249">
    <property type="entry name" value="Thioredoxin-like_sf"/>
</dbReference>
<dbReference type="PANTHER" id="PTHR35891:SF2">
    <property type="entry name" value="THIOL:DISULFIDE INTERCHANGE PROTEIN DSBA"/>
    <property type="match status" value="1"/>
</dbReference>
<dbReference type="PIRSF" id="PIRSF001488">
    <property type="entry name" value="Tdi_protein"/>
    <property type="match status" value="1"/>
</dbReference>
<evidence type="ECO:0000256" key="3">
    <source>
        <dbReference type="ARBA" id="ARBA00023157"/>
    </source>
</evidence>
<keyword evidence="9" id="KW-1185">Reference proteome</keyword>
<keyword evidence="5" id="KW-0574">Periplasm</keyword>
<dbReference type="PANTHER" id="PTHR35891">
    <property type="entry name" value="THIOL:DISULFIDE INTERCHANGE PROTEIN DSBA"/>
    <property type="match status" value="1"/>
</dbReference>
<dbReference type="InterPro" id="IPR001853">
    <property type="entry name" value="DSBA-like_thioredoxin_dom"/>
</dbReference>
<dbReference type="GO" id="GO:0016491">
    <property type="term" value="F:oxidoreductase activity"/>
    <property type="evidence" value="ECO:0007669"/>
    <property type="project" value="InterPro"/>
</dbReference>
<dbReference type="KEGG" id="scyp:JYB88_10730"/>
<comment type="subcellular location">
    <subcellularLocation>
        <location evidence="5">Periplasm</location>
    </subcellularLocation>
</comment>
<dbReference type="CDD" id="cd03019">
    <property type="entry name" value="DsbA_DsbA"/>
    <property type="match status" value="1"/>
</dbReference>
<protein>
    <recommendedName>
        <fullName evidence="5">Thiol:disulfide interchange protein</fullName>
    </recommendedName>
</protein>
<gene>
    <name evidence="8" type="ORF">JYB88_10730</name>
</gene>
<evidence type="ECO:0000313" key="8">
    <source>
        <dbReference type="EMBL" id="QSX31877.1"/>
    </source>
</evidence>
<evidence type="ECO:0000259" key="7">
    <source>
        <dbReference type="Pfam" id="PF01323"/>
    </source>
</evidence>
<feature type="disulfide bond" description="Redox-active" evidence="6">
    <location>
        <begin position="43"/>
        <end position="46"/>
    </location>
</feature>
<dbReference type="EMBL" id="CP071504">
    <property type="protein sequence ID" value="QSX31877.1"/>
    <property type="molecule type" value="Genomic_DNA"/>
</dbReference>
<reference evidence="8 9" key="1">
    <citation type="submission" date="2021-03" db="EMBL/GenBank/DDBJ databases">
        <title>Novel species identification of genus Shewanella.</title>
        <authorList>
            <person name="Liu G."/>
            <person name="Zhang Q."/>
        </authorList>
    </citation>
    <scope>NUCLEOTIDE SEQUENCE [LARGE SCALE GENOMIC DNA]</scope>
    <source>
        <strain evidence="8 9">FJAT-53726</strain>
    </source>
</reference>
<evidence type="ECO:0000313" key="9">
    <source>
        <dbReference type="Proteomes" id="UP000663281"/>
    </source>
</evidence>
<sequence>MMLQVIGITAQAANFIEGRDYLKVAGIPEAQQPVLREFFSYNCPHCYRKDPAVEALTQALGKQVEFTRTPVAGGRAAWVFSQKAYFLAQQFKLTEVSHKPLFDRIQTAPFRSDAELKDFFVGLGVKAEDLDKALASADLTLALSNYDTLAQLAEIKGVPSLLVNGKYLIRDHGQSTEEMAQLVRFLSEK</sequence>
<evidence type="ECO:0000256" key="6">
    <source>
        <dbReference type="PIRSR" id="PIRSR001488-1"/>
    </source>
</evidence>
<name>A0A975AMW5_9GAMM</name>
<evidence type="ECO:0000256" key="2">
    <source>
        <dbReference type="ARBA" id="ARBA00022729"/>
    </source>
</evidence>
<keyword evidence="4" id="KW-0676">Redox-active center</keyword>
<accession>A0A975AMW5</accession>
<evidence type="ECO:0000256" key="5">
    <source>
        <dbReference type="PIRNR" id="PIRNR001488"/>
    </source>
</evidence>
<dbReference type="AlphaFoldDB" id="A0A975AMW5"/>
<dbReference type="Gene3D" id="3.40.30.10">
    <property type="entry name" value="Glutaredoxin"/>
    <property type="match status" value="1"/>
</dbReference>
<evidence type="ECO:0000256" key="4">
    <source>
        <dbReference type="ARBA" id="ARBA00023284"/>
    </source>
</evidence>
<feature type="domain" description="DSBA-like thioredoxin" evidence="7">
    <location>
        <begin position="84"/>
        <end position="169"/>
    </location>
</feature>
<dbReference type="InterPro" id="IPR050824">
    <property type="entry name" value="Thiol_disulfide_DsbA"/>
</dbReference>
<dbReference type="GO" id="GO:0042597">
    <property type="term" value="C:periplasmic space"/>
    <property type="evidence" value="ECO:0007669"/>
    <property type="project" value="UniProtKB-SubCell"/>
</dbReference>
<organism evidence="8 9">
    <name type="scientific">Shewanella cyperi</name>
    <dbReference type="NCBI Taxonomy" id="2814292"/>
    <lineage>
        <taxon>Bacteria</taxon>
        <taxon>Pseudomonadati</taxon>
        <taxon>Pseudomonadota</taxon>
        <taxon>Gammaproteobacteria</taxon>
        <taxon>Alteromonadales</taxon>
        <taxon>Shewanellaceae</taxon>
        <taxon>Shewanella</taxon>
    </lineage>
</organism>
<dbReference type="Pfam" id="PF01323">
    <property type="entry name" value="DSBA"/>
    <property type="match status" value="1"/>
</dbReference>
<keyword evidence="3 5" id="KW-1015">Disulfide bond</keyword>